<proteinExistence type="inferred from homology"/>
<dbReference type="Pfam" id="PF00069">
    <property type="entry name" value="Pkinase"/>
    <property type="match status" value="2"/>
</dbReference>
<feature type="binding site" evidence="20">
    <location>
        <position position="553"/>
    </location>
    <ligand>
        <name>ATP</name>
        <dbReference type="ChEBI" id="CHEBI:30616"/>
    </ligand>
</feature>
<dbReference type="SUPFAM" id="SSF50998">
    <property type="entry name" value="Quinoprotein alcohol dehydrogenase-like"/>
    <property type="match status" value="1"/>
</dbReference>
<keyword evidence="16" id="KW-0325">Glycoprotein</keyword>
<reference evidence="24" key="1">
    <citation type="submission" date="2018-03" db="EMBL/GenBank/DDBJ databases">
        <title>The relapsing fever spirochete Borrelia turicatae persists in the highly oxidative environment of its soft-bodied tick vector.</title>
        <authorList>
            <person name="Bourret T.J."/>
            <person name="Boyle W.K."/>
            <person name="Valenzuela J.G."/>
            <person name="Oliveira F."/>
            <person name="Lopez J.E."/>
        </authorList>
    </citation>
    <scope>NUCLEOTIDE SEQUENCE</scope>
    <source>
        <strain evidence="24">Kansas strain/isolate</strain>
        <tissue evidence="24">Salivary glands</tissue>
    </source>
</reference>
<keyword evidence="15" id="KW-0472">Membrane</keyword>
<dbReference type="SMART" id="SM00564">
    <property type="entry name" value="PQQ"/>
    <property type="match status" value="2"/>
</dbReference>
<evidence type="ECO:0000256" key="11">
    <source>
        <dbReference type="ARBA" id="ARBA00022840"/>
    </source>
</evidence>
<evidence type="ECO:0000256" key="21">
    <source>
        <dbReference type="SAM" id="MobiDB-lite"/>
    </source>
</evidence>
<evidence type="ECO:0000256" key="22">
    <source>
        <dbReference type="SAM" id="SignalP"/>
    </source>
</evidence>
<sequence>MRFYALLILVAPVISIQGDNDVSAKELPDCSKVSAEPKRSPRELFIVSTLDGKISALDPLENGNLVWSHETGPGGLMSSSLSKLEMRSRGQWMRLVPSLDGSLYKFTGDTVEPVQMTADFLLKSSFKLGDDLVITGGKESRTYGIDLHTGQIHYVCTMSGCNQTEGDDPDAMDILVVKRNTQTVRAIEPRTGREKWNFSVGELEPSVLRSKLGGCQSETSLQDTPVGSTEGKCLGTDGSCSRPEGYIQVVVPEGLIAARNEAQGVLDWSVKFPSPVVGAWYLRDGELEPVNLFEQGRIIGLEGGEDGTSVDPVLYIGVHEKQLYVQHNIKRELKAVGSQSSSDQALSRVQWKPYLASAPSRTPIINTGRSAPPLLGDSGIVDVGKSLILRDDIVDYPFDTGYYLYESPELDNISAEHVLCDEEKEQESLDHYIIVSIWYWWKEVLAISIVMSLLVNLLITRHVLRRWQQNFLRESSSSKDKTAALSPVVESPPLVPVGKDVSTAEKAFVANELPKFESRYLSDFEPVRCLGKGGFGLVLESRNKIDDCTYAVKRICLPNSPEARDKVMREAKALAKLDHMGIVRYYNAWLESPPPGWQERQDDVWQSSFDQWSSSVYTDPDKASATAPSASPNRTRSFNPLQPFDPGFETSSSGVTVDPSLTSTQELPFQSYVVYNPDDSDSVVQFERSEGKTGDADDSSSGGCHAHRKRPSSLSFQSIGPHKVYLYIQMQLCKKESLKEWLHAHSSSREYEAVLDIFYQIVNAVEYVHEHGLIHRDLKPSNIFFAMDDAIKVGDFGLVTALAGGGGSVPATPSDGAISPTSDSGRLTDQVGTQLYMSPEQIDGLKYNQAVDIFSLGLIFFELLWPFSTQMERIHVLSSAKKLQFPCNFRRDYPSECELIEQLLSRDSESRPTAKDIKQHRLFQAFHPCEEAVTLAQRRRRNKSLNSSSFSE</sequence>
<dbReference type="InterPro" id="IPR008271">
    <property type="entry name" value="Ser/Thr_kinase_AS"/>
</dbReference>
<keyword evidence="3" id="KW-0723">Serine/threonine-protein kinase</keyword>
<evidence type="ECO:0000256" key="20">
    <source>
        <dbReference type="PROSITE-ProRule" id="PRU10141"/>
    </source>
</evidence>
<dbReference type="InterPro" id="IPR000719">
    <property type="entry name" value="Prot_kinase_dom"/>
</dbReference>
<dbReference type="GO" id="GO:0003743">
    <property type="term" value="F:translation initiation factor activity"/>
    <property type="evidence" value="ECO:0007669"/>
    <property type="project" value="UniProtKB-KW"/>
</dbReference>
<evidence type="ECO:0000256" key="8">
    <source>
        <dbReference type="ARBA" id="ARBA00022741"/>
    </source>
</evidence>
<evidence type="ECO:0000256" key="3">
    <source>
        <dbReference type="ARBA" id="ARBA00022527"/>
    </source>
</evidence>
<dbReference type="InterPro" id="IPR011047">
    <property type="entry name" value="Quinoprotein_ADH-like_sf"/>
</dbReference>
<dbReference type="PANTHER" id="PTHR11042">
    <property type="entry name" value="EUKARYOTIC TRANSLATION INITIATION FACTOR 2-ALPHA KINASE EIF2-ALPHA KINASE -RELATED"/>
    <property type="match status" value="1"/>
</dbReference>
<keyword evidence="24" id="KW-0648">Protein biosynthesis</keyword>
<evidence type="ECO:0000256" key="14">
    <source>
        <dbReference type="ARBA" id="ARBA00023016"/>
    </source>
</evidence>
<dbReference type="GO" id="GO:0005634">
    <property type="term" value="C:nucleus"/>
    <property type="evidence" value="ECO:0007669"/>
    <property type="project" value="TreeGrafter"/>
</dbReference>
<keyword evidence="7 22" id="KW-0732">Signal</keyword>
<keyword evidence="17" id="KW-0834">Unfolded protein response</keyword>
<feature type="compositionally biased region" description="Polar residues" evidence="21">
    <location>
        <begin position="649"/>
        <end position="660"/>
    </location>
</feature>
<evidence type="ECO:0000256" key="17">
    <source>
        <dbReference type="ARBA" id="ARBA00023230"/>
    </source>
</evidence>
<evidence type="ECO:0000256" key="10">
    <source>
        <dbReference type="ARBA" id="ARBA00022824"/>
    </source>
</evidence>
<dbReference type="GO" id="GO:0004694">
    <property type="term" value="F:eukaryotic translation initiation factor 2alpha kinase activity"/>
    <property type="evidence" value="ECO:0007669"/>
    <property type="project" value="TreeGrafter"/>
</dbReference>
<dbReference type="InterPro" id="IPR050339">
    <property type="entry name" value="CC_SR_Kinase"/>
</dbReference>
<keyword evidence="5" id="KW-0808">Transferase</keyword>
<evidence type="ECO:0000256" key="1">
    <source>
        <dbReference type="ARBA" id="ARBA00004115"/>
    </source>
</evidence>
<evidence type="ECO:0000256" key="6">
    <source>
        <dbReference type="ARBA" id="ARBA00022692"/>
    </source>
</evidence>
<dbReference type="InterPro" id="IPR018391">
    <property type="entry name" value="PQQ_b-propeller_rpt"/>
</dbReference>
<dbReference type="PROSITE" id="PS00107">
    <property type="entry name" value="PROTEIN_KINASE_ATP"/>
    <property type="match status" value="1"/>
</dbReference>
<dbReference type="Gene3D" id="3.30.200.20">
    <property type="entry name" value="Phosphorylase Kinase, domain 1"/>
    <property type="match status" value="1"/>
</dbReference>
<dbReference type="FunFam" id="1.10.510.10:FF:000251">
    <property type="entry name" value="eukaryotic translation initiation factor 2-alpha kinase 3"/>
    <property type="match status" value="1"/>
</dbReference>
<evidence type="ECO:0000256" key="7">
    <source>
        <dbReference type="ARBA" id="ARBA00022729"/>
    </source>
</evidence>
<evidence type="ECO:0000256" key="4">
    <source>
        <dbReference type="ARBA" id="ARBA00022553"/>
    </source>
</evidence>
<dbReference type="FunFam" id="3.30.200.20:FF:000193">
    <property type="entry name" value="Eukaryotic translation initiation factor 2-alpha kinase 3"/>
    <property type="match status" value="1"/>
</dbReference>
<feature type="region of interest" description="Disordered" evidence="21">
    <location>
        <begin position="687"/>
        <end position="715"/>
    </location>
</feature>
<keyword evidence="24" id="KW-0396">Initiation factor</keyword>
<dbReference type="InterPro" id="IPR015943">
    <property type="entry name" value="WD40/YVTN_repeat-like_dom_sf"/>
</dbReference>
<dbReference type="PANTHER" id="PTHR11042:SF91">
    <property type="entry name" value="EUKARYOTIC TRANSLATION INITIATION FACTOR 2-ALPHA KINASE"/>
    <property type="match status" value="1"/>
</dbReference>
<dbReference type="AlphaFoldDB" id="A0A2R5LCU4"/>
<name>A0A2R5LCU4_9ACAR</name>
<keyword evidence="8 20" id="KW-0547">Nucleotide-binding</keyword>
<dbReference type="InterPro" id="IPR011009">
    <property type="entry name" value="Kinase-like_dom_sf"/>
</dbReference>
<dbReference type="GO" id="GO:0006986">
    <property type="term" value="P:response to unfolded protein"/>
    <property type="evidence" value="ECO:0007669"/>
    <property type="project" value="UniProtKB-KW"/>
</dbReference>
<evidence type="ECO:0000313" key="24">
    <source>
        <dbReference type="EMBL" id="MBY07341.1"/>
    </source>
</evidence>
<dbReference type="InterPro" id="IPR002372">
    <property type="entry name" value="PQQ_rpt_dom"/>
</dbReference>
<dbReference type="EMBL" id="GGLE01003215">
    <property type="protein sequence ID" value="MBY07341.1"/>
    <property type="molecule type" value="Transcribed_RNA"/>
</dbReference>
<dbReference type="Pfam" id="PF13360">
    <property type="entry name" value="PQQ_2"/>
    <property type="match status" value="1"/>
</dbReference>
<keyword evidence="4" id="KW-0597">Phosphoprotein</keyword>
<evidence type="ECO:0000256" key="16">
    <source>
        <dbReference type="ARBA" id="ARBA00023180"/>
    </source>
</evidence>
<evidence type="ECO:0000256" key="9">
    <source>
        <dbReference type="ARBA" id="ARBA00022777"/>
    </source>
</evidence>
<dbReference type="GO" id="GO:0005789">
    <property type="term" value="C:endoplasmic reticulum membrane"/>
    <property type="evidence" value="ECO:0007669"/>
    <property type="project" value="UniProtKB-SubCell"/>
</dbReference>
<protein>
    <recommendedName>
        <fullName evidence="2">non-specific serine/threonine protein kinase</fullName>
        <ecNumber evidence="2">2.7.11.1</ecNumber>
    </recommendedName>
    <alternativeName>
        <fullName evidence="19">PRKR-like endoplasmic reticulum kinase</fullName>
    </alternativeName>
</protein>
<feature type="signal peptide" evidence="22">
    <location>
        <begin position="1"/>
        <end position="18"/>
    </location>
</feature>
<evidence type="ECO:0000256" key="15">
    <source>
        <dbReference type="ARBA" id="ARBA00023136"/>
    </source>
</evidence>
<dbReference type="EC" id="2.7.11.1" evidence="2"/>
<dbReference type="CDD" id="cd14048">
    <property type="entry name" value="STKc_EIF2AK3_PERK"/>
    <property type="match status" value="1"/>
</dbReference>
<evidence type="ECO:0000259" key="23">
    <source>
        <dbReference type="PROSITE" id="PS50011"/>
    </source>
</evidence>
<dbReference type="InterPro" id="IPR017441">
    <property type="entry name" value="Protein_kinase_ATP_BS"/>
</dbReference>
<dbReference type="GO" id="GO:0005524">
    <property type="term" value="F:ATP binding"/>
    <property type="evidence" value="ECO:0007669"/>
    <property type="project" value="UniProtKB-UniRule"/>
</dbReference>
<dbReference type="PROSITE" id="PS50011">
    <property type="entry name" value="PROTEIN_KINASE_DOM"/>
    <property type="match status" value="1"/>
</dbReference>
<organism evidence="24">
    <name type="scientific">Ornithodoros turicata</name>
    <dbReference type="NCBI Taxonomy" id="34597"/>
    <lineage>
        <taxon>Eukaryota</taxon>
        <taxon>Metazoa</taxon>
        <taxon>Ecdysozoa</taxon>
        <taxon>Arthropoda</taxon>
        <taxon>Chelicerata</taxon>
        <taxon>Arachnida</taxon>
        <taxon>Acari</taxon>
        <taxon>Parasitiformes</taxon>
        <taxon>Ixodida</taxon>
        <taxon>Ixodoidea</taxon>
        <taxon>Argasidae</taxon>
        <taxon>Ornithodorinae</taxon>
        <taxon>Ornithodoros</taxon>
    </lineage>
</organism>
<evidence type="ECO:0000256" key="2">
    <source>
        <dbReference type="ARBA" id="ARBA00012513"/>
    </source>
</evidence>
<keyword evidence="6" id="KW-0812">Transmembrane</keyword>
<comment type="similarity">
    <text evidence="18">Belongs to the protein kinase superfamily. Ser/Thr protein kinase family. GCN2 subfamily.</text>
</comment>
<keyword evidence="9 24" id="KW-0418">Kinase</keyword>
<evidence type="ECO:0000256" key="13">
    <source>
        <dbReference type="ARBA" id="ARBA00022989"/>
    </source>
</evidence>
<dbReference type="SMART" id="SM00220">
    <property type="entry name" value="S_TKc"/>
    <property type="match status" value="1"/>
</dbReference>
<dbReference type="Gene3D" id="2.130.10.10">
    <property type="entry name" value="YVTN repeat-like/Quinoprotein amine dehydrogenase"/>
    <property type="match status" value="1"/>
</dbReference>
<keyword evidence="12" id="KW-0810">Translation regulation</keyword>
<evidence type="ECO:0000256" key="18">
    <source>
        <dbReference type="ARBA" id="ARBA00037982"/>
    </source>
</evidence>
<feature type="compositionally biased region" description="Polar residues" evidence="21">
    <location>
        <begin position="626"/>
        <end position="640"/>
    </location>
</feature>
<dbReference type="PROSITE" id="PS00108">
    <property type="entry name" value="PROTEIN_KINASE_ST"/>
    <property type="match status" value="1"/>
</dbReference>
<keyword evidence="10" id="KW-0256">Endoplasmic reticulum</keyword>
<dbReference type="SUPFAM" id="SSF56112">
    <property type="entry name" value="Protein kinase-like (PK-like)"/>
    <property type="match status" value="1"/>
</dbReference>
<keyword evidence="13" id="KW-1133">Transmembrane helix</keyword>
<keyword evidence="11 20" id="KW-0067">ATP-binding</keyword>
<accession>A0A2R5LCU4</accession>
<dbReference type="Gene3D" id="1.10.510.10">
    <property type="entry name" value="Transferase(Phosphotransferase) domain 1"/>
    <property type="match status" value="1"/>
</dbReference>
<feature type="domain" description="Protein kinase" evidence="23">
    <location>
        <begin position="524"/>
        <end position="923"/>
    </location>
</feature>
<comment type="subcellular location">
    <subcellularLocation>
        <location evidence="1">Endoplasmic reticulum membrane</location>
        <topology evidence="1">Single-pass type I membrane protein</topology>
    </subcellularLocation>
</comment>
<evidence type="ECO:0000256" key="5">
    <source>
        <dbReference type="ARBA" id="ARBA00022679"/>
    </source>
</evidence>
<feature type="chain" id="PRO_5015345570" description="non-specific serine/threonine protein kinase" evidence="22">
    <location>
        <begin position="19"/>
        <end position="952"/>
    </location>
</feature>
<keyword evidence="14" id="KW-0346">Stress response</keyword>
<feature type="region of interest" description="Disordered" evidence="21">
    <location>
        <begin position="617"/>
        <end position="660"/>
    </location>
</feature>
<dbReference type="GO" id="GO:0034976">
    <property type="term" value="P:response to endoplasmic reticulum stress"/>
    <property type="evidence" value="ECO:0007669"/>
    <property type="project" value="UniProtKB-ARBA"/>
</dbReference>
<evidence type="ECO:0000256" key="12">
    <source>
        <dbReference type="ARBA" id="ARBA00022845"/>
    </source>
</evidence>
<evidence type="ECO:0000256" key="19">
    <source>
        <dbReference type="ARBA" id="ARBA00041500"/>
    </source>
</evidence>